<evidence type="ECO:0000313" key="8">
    <source>
        <dbReference type="EMBL" id="GAB1312748.1"/>
    </source>
</evidence>
<feature type="transmembrane region" description="Helical" evidence="6">
    <location>
        <begin position="133"/>
        <end position="156"/>
    </location>
</feature>
<keyword evidence="3 6" id="KW-1133">Transmembrane helix</keyword>
<evidence type="ECO:0000256" key="6">
    <source>
        <dbReference type="SAM" id="Phobius"/>
    </source>
</evidence>
<dbReference type="InterPro" id="IPR052337">
    <property type="entry name" value="SAT4-like"/>
</dbReference>
<comment type="similarity">
    <text evidence="5">Belongs to the SAT4 family.</text>
</comment>
<dbReference type="InterPro" id="IPR049326">
    <property type="entry name" value="Rhodopsin_dom_fungi"/>
</dbReference>
<evidence type="ECO:0000313" key="9">
    <source>
        <dbReference type="Proteomes" id="UP001628179"/>
    </source>
</evidence>
<evidence type="ECO:0000256" key="5">
    <source>
        <dbReference type="ARBA" id="ARBA00038359"/>
    </source>
</evidence>
<feature type="transmembrane region" description="Helical" evidence="6">
    <location>
        <begin position="212"/>
        <end position="237"/>
    </location>
</feature>
<evidence type="ECO:0000256" key="3">
    <source>
        <dbReference type="ARBA" id="ARBA00022989"/>
    </source>
</evidence>
<name>A0ABQ0G4T1_9PEZI</name>
<sequence>MLSSQGGTRAPHGGGDLSEIVIASALVSLAVAAITLAARFYTRTVIVRALATEDWFLLAAWLFSVGSTVGMILQAKSGLGRHIWTLMPQDFVNWGKASWITTLFYQLSLACSKMSIILLYVRILTYDYARRAAYVVLAIVVIYNLLGVISTMTLCIPIEALWDPSVPGSCHTGPLYMWLIIGFHIGTDFLIFLLPIPVVLRMTVPLLQKLMLLVVFALGLLICIVSVLRVIWIKTLLSSPDFTWDFVAISNWTSIEVNTSIVCVCLLVTKPLVMTLWCKLRFKSRKFQTKSNGRQSTIGSTPVQHGSASDGLFAHQGNSFVSERPLVDDPEALPMHGVNLDC</sequence>
<feature type="transmembrane region" description="Helical" evidence="6">
    <location>
        <begin position="97"/>
        <end position="121"/>
    </location>
</feature>
<dbReference type="PANTHER" id="PTHR33048:SF47">
    <property type="entry name" value="INTEGRAL MEMBRANE PROTEIN-RELATED"/>
    <property type="match status" value="1"/>
</dbReference>
<dbReference type="PANTHER" id="PTHR33048">
    <property type="entry name" value="PTH11-LIKE INTEGRAL MEMBRANE PROTEIN (AFU_ORTHOLOGUE AFUA_5G11245)"/>
    <property type="match status" value="1"/>
</dbReference>
<dbReference type="EMBL" id="BAAFSV010000002">
    <property type="protein sequence ID" value="GAB1312748.1"/>
    <property type="molecule type" value="Genomic_DNA"/>
</dbReference>
<reference evidence="8 9" key="1">
    <citation type="submission" date="2024-09" db="EMBL/GenBank/DDBJ databases">
        <title>Itraconazole resistance in Madurella fahalii resulting from another homologue of gene encoding cytochrome P450 14-alpha sterol demethylase (CYP51).</title>
        <authorList>
            <person name="Yoshioka I."/>
            <person name="Fahal A.H."/>
            <person name="Kaneko S."/>
            <person name="Yaguchi T."/>
        </authorList>
    </citation>
    <scope>NUCLEOTIDE SEQUENCE [LARGE SCALE GENOMIC DNA]</scope>
    <source>
        <strain evidence="8 9">IFM 68171</strain>
    </source>
</reference>
<comment type="subcellular location">
    <subcellularLocation>
        <location evidence="1">Membrane</location>
        <topology evidence="1">Multi-pass membrane protein</topology>
    </subcellularLocation>
</comment>
<feature type="transmembrane region" description="Helical" evidence="6">
    <location>
        <begin position="20"/>
        <end position="42"/>
    </location>
</feature>
<gene>
    <name evidence="8" type="ORF">MFIFM68171_02958</name>
</gene>
<keyword evidence="4 6" id="KW-0472">Membrane</keyword>
<comment type="caution">
    <text evidence="8">The sequence shown here is derived from an EMBL/GenBank/DDBJ whole genome shotgun (WGS) entry which is preliminary data.</text>
</comment>
<dbReference type="Pfam" id="PF20684">
    <property type="entry name" value="Fung_rhodopsin"/>
    <property type="match status" value="1"/>
</dbReference>
<feature type="domain" description="Rhodopsin" evidence="7">
    <location>
        <begin position="38"/>
        <end position="273"/>
    </location>
</feature>
<keyword evidence="2 6" id="KW-0812">Transmembrane</keyword>
<proteinExistence type="inferred from homology"/>
<dbReference type="RefSeq" id="XP_070914481.1">
    <property type="nucleotide sequence ID" value="XM_071058380.1"/>
</dbReference>
<feature type="transmembrane region" description="Helical" evidence="6">
    <location>
        <begin position="54"/>
        <end position="77"/>
    </location>
</feature>
<feature type="transmembrane region" description="Helical" evidence="6">
    <location>
        <begin position="176"/>
        <end position="200"/>
    </location>
</feature>
<evidence type="ECO:0000256" key="4">
    <source>
        <dbReference type="ARBA" id="ARBA00023136"/>
    </source>
</evidence>
<evidence type="ECO:0000256" key="2">
    <source>
        <dbReference type="ARBA" id="ARBA00022692"/>
    </source>
</evidence>
<organism evidence="8 9">
    <name type="scientific">Madurella fahalii</name>
    <dbReference type="NCBI Taxonomy" id="1157608"/>
    <lineage>
        <taxon>Eukaryota</taxon>
        <taxon>Fungi</taxon>
        <taxon>Dikarya</taxon>
        <taxon>Ascomycota</taxon>
        <taxon>Pezizomycotina</taxon>
        <taxon>Sordariomycetes</taxon>
        <taxon>Sordariomycetidae</taxon>
        <taxon>Sordariales</taxon>
        <taxon>Sordariales incertae sedis</taxon>
        <taxon>Madurella</taxon>
    </lineage>
</organism>
<evidence type="ECO:0000259" key="7">
    <source>
        <dbReference type="Pfam" id="PF20684"/>
    </source>
</evidence>
<protein>
    <submittedName>
        <fullName evidence="8">Rhodopsin domain-containing protein</fullName>
    </submittedName>
</protein>
<feature type="transmembrane region" description="Helical" evidence="6">
    <location>
        <begin position="257"/>
        <end position="278"/>
    </location>
</feature>
<accession>A0ABQ0G4T1</accession>
<dbReference type="Proteomes" id="UP001628179">
    <property type="component" value="Unassembled WGS sequence"/>
</dbReference>
<dbReference type="GeneID" id="98173703"/>
<evidence type="ECO:0000256" key="1">
    <source>
        <dbReference type="ARBA" id="ARBA00004141"/>
    </source>
</evidence>
<keyword evidence="9" id="KW-1185">Reference proteome</keyword>